<comment type="subcellular location">
    <subcellularLocation>
        <location evidence="1">Cell membrane</location>
        <topology evidence="1">Multi-pass membrane protein</topology>
    </subcellularLocation>
</comment>
<dbReference type="EMBL" id="CP053586">
    <property type="protein sequence ID" value="WNZ21581.1"/>
    <property type="molecule type" value="Genomic_DNA"/>
</dbReference>
<dbReference type="InterPro" id="IPR006685">
    <property type="entry name" value="MscS_channel_2nd"/>
</dbReference>
<comment type="similarity">
    <text evidence="2">Belongs to the MscS (TC 1.A.23) family.</text>
</comment>
<gene>
    <name evidence="11" type="ORF">HJG54_00975</name>
</gene>
<sequence length="572" mass="62730">MPTLIAVWSHSMHRRLRIWLILSIVLVLLTIVAPPIHAQENNLIGDPGSPAENPAGNPVDGYPVVLDGQTLFRVKQDIPGIASAQERAAIINSRLTRFASDTSIAPETVRVEEQNGLSVVLAGDTILLTVADGDREGNQSRQVLAEKTVQIIQSAVTQYRQARSAEKIIRGIILSVLSTVALIGLLLLLQRWISRLLIRIRAARQADALDFRIQGMQLLGSDATSYLLSGLVKALRLALILGSLYLYIPFVLSQFPSTRAIGNSIFSDIAARLELLIAGLAGYLPNLAIITIISFVTYYLIQFAKLIIIELGRDNAYPWFYPEWVQPTNRLAAMLLIAMACVVAAPYLPGFGSPGFQGISLFLGALLTLGSSSAIANVIAGVILIYTRAFRSGDVIRIGDIIGEVTEKTLFVTRILTPRKEVITIPNSAVLSSNVVNFHAGAREFKQYLLLHTTVTLGYDLPWRKVHDVLIQAALSTSNIVPEPGPFVLQTALNDFNVSYELNAYTNHPEIMPRIYSELHQNIQDYCNQAGIEILSPTYSSLRDGNHSTLPGDYLPDDYSPPSFQIQSKNGQ</sequence>
<feature type="region of interest" description="Disordered" evidence="7">
    <location>
        <begin position="546"/>
        <end position="572"/>
    </location>
</feature>
<name>A0AA96WHU0_9CYAN</name>
<feature type="transmembrane region" description="Helical" evidence="8">
    <location>
        <begin position="361"/>
        <end position="387"/>
    </location>
</feature>
<feature type="domain" description="Mechanosensitive ion channel MscS" evidence="9">
    <location>
        <begin position="374"/>
        <end position="439"/>
    </location>
</feature>
<evidence type="ECO:0000256" key="5">
    <source>
        <dbReference type="ARBA" id="ARBA00022989"/>
    </source>
</evidence>
<dbReference type="Gene3D" id="2.30.30.60">
    <property type="match status" value="1"/>
</dbReference>
<dbReference type="PANTHER" id="PTHR30221">
    <property type="entry name" value="SMALL-CONDUCTANCE MECHANOSENSITIVE CHANNEL"/>
    <property type="match status" value="1"/>
</dbReference>
<dbReference type="InterPro" id="IPR011066">
    <property type="entry name" value="MscS_channel_C_sf"/>
</dbReference>
<keyword evidence="5 8" id="KW-1133">Transmembrane helix</keyword>
<evidence type="ECO:0000259" key="10">
    <source>
        <dbReference type="Pfam" id="PF21082"/>
    </source>
</evidence>
<keyword evidence="4 8" id="KW-0812">Transmembrane</keyword>
<dbReference type="InterPro" id="IPR023408">
    <property type="entry name" value="MscS_beta-dom_sf"/>
</dbReference>
<protein>
    <submittedName>
        <fullName evidence="11">Mechanosensitive ion channel family protein</fullName>
    </submittedName>
</protein>
<dbReference type="Pfam" id="PF21082">
    <property type="entry name" value="MS_channel_3rd"/>
    <property type="match status" value="1"/>
</dbReference>
<keyword evidence="6 8" id="KW-0472">Membrane</keyword>
<dbReference type="Pfam" id="PF00924">
    <property type="entry name" value="MS_channel_2nd"/>
    <property type="match status" value="1"/>
</dbReference>
<reference evidence="11" key="1">
    <citation type="submission" date="2020-05" db="EMBL/GenBank/DDBJ databases">
        <authorList>
            <person name="Zhu T."/>
            <person name="Keshari N."/>
            <person name="Lu X."/>
        </authorList>
    </citation>
    <scope>NUCLEOTIDE SEQUENCE</scope>
    <source>
        <strain evidence="11">NK1-12</strain>
    </source>
</reference>
<dbReference type="Gene3D" id="3.30.70.100">
    <property type="match status" value="1"/>
</dbReference>
<evidence type="ECO:0000256" key="2">
    <source>
        <dbReference type="ARBA" id="ARBA00008017"/>
    </source>
</evidence>
<evidence type="ECO:0000256" key="7">
    <source>
        <dbReference type="SAM" id="MobiDB-lite"/>
    </source>
</evidence>
<evidence type="ECO:0000256" key="8">
    <source>
        <dbReference type="SAM" id="Phobius"/>
    </source>
</evidence>
<dbReference type="InterPro" id="IPR049278">
    <property type="entry name" value="MS_channel_C"/>
</dbReference>
<keyword evidence="3" id="KW-1003">Cell membrane</keyword>
<organism evidence="11">
    <name type="scientific">Leptolyngbya sp. NK1-12</name>
    <dbReference type="NCBI Taxonomy" id="2547451"/>
    <lineage>
        <taxon>Bacteria</taxon>
        <taxon>Bacillati</taxon>
        <taxon>Cyanobacteriota</taxon>
        <taxon>Cyanophyceae</taxon>
        <taxon>Leptolyngbyales</taxon>
        <taxon>Leptolyngbyaceae</taxon>
        <taxon>Leptolyngbya group</taxon>
        <taxon>Leptolyngbya</taxon>
    </lineage>
</organism>
<feature type="transmembrane region" description="Helical" evidence="8">
    <location>
        <begin position="331"/>
        <end position="349"/>
    </location>
</feature>
<evidence type="ECO:0000259" key="9">
    <source>
        <dbReference type="Pfam" id="PF00924"/>
    </source>
</evidence>
<dbReference type="GO" id="GO:0008381">
    <property type="term" value="F:mechanosensitive monoatomic ion channel activity"/>
    <property type="evidence" value="ECO:0007669"/>
    <property type="project" value="InterPro"/>
</dbReference>
<evidence type="ECO:0000256" key="1">
    <source>
        <dbReference type="ARBA" id="ARBA00004651"/>
    </source>
</evidence>
<feature type="transmembrane region" description="Helical" evidence="8">
    <location>
        <begin position="168"/>
        <end position="189"/>
    </location>
</feature>
<evidence type="ECO:0000256" key="6">
    <source>
        <dbReference type="ARBA" id="ARBA00023136"/>
    </source>
</evidence>
<dbReference type="RefSeq" id="WP_316432833.1">
    <property type="nucleotide sequence ID" value="NZ_CP053586.1"/>
</dbReference>
<dbReference type="SUPFAM" id="SSF50182">
    <property type="entry name" value="Sm-like ribonucleoproteins"/>
    <property type="match status" value="1"/>
</dbReference>
<accession>A0AA96WHU0</accession>
<dbReference type="InterPro" id="IPR045275">
    <property type="entry name" value="MscS_archaea/bacteria_type"/>
</dbReference>
<dbReference type="InterPro" id="IPR010920">
    <property type="entry name" value="LSM_dom_sf"/>
</dbReference>
<feature type="compositionally biased region" description="Polar residues" evidence="7">
    <location>
        <begin position="562"/>
        <end position="572"/>
    </location>
</feature>
<dbReference type="AlphaFoldDB" id="A0AA96WHU0"/>
<dbReference type="SUPFAM" id="SSF82689">
    <property type="entry name" value="Mechanosensitive channel protein MscS (YggB), C-terminal domain"/>
    <property type="match status" value="1"/>
</dbReference>
<feature type="domain" description="Mechanosensitive ion channel MscS C-terminal" evidence="10">
    <location>
        <begin position="454"/>
        <end position="534"/>
    </location>
</feature>
<evidence type="ECO:0000313" key="11">
    <source>
        <dbReference type="EMBL" id="WNZ21581.1"/>
    </source>
</evidence>
<evidence type="ECO:0000256" key="4">
    <source>
        <dbReference type="ARBA" id="ARBA00022692"/>
    </source>
</evidence>
<dbReference type="GO" id="GO:0005886">
    <property type="term" value="C:plasma membrane"/>
    <property type="evidence" value="ECO:0007669"/>
    <property type="project" value="UniProtKB-SubCell"/>
</dbReference>
<proteinExistence type="inferred from homology"/>
<feature type="transmembrane region" description="Helical" evidence="8">
    <location>
        <begin position="234"/>
        <end position="255"/>
    </location>
</feature>
<dbReference type="PANTHER" id="PTHR30221:SF18">
    <property type="entry name" value="SLL0590 PROTEIN"/>
    <property type="match status" value="1"/>
</dbReference>
<feature type="transmembrane region" description="Helical" evidence="8">
    <location>
        <begin position="275"/>
        <end position="301"/>
    </location>
</feature>
<evidence type="ECO:0000256" key="3">
    <source>
        <dbReference type="ARBA" id="ARBA00022475"/>
    </source>
</evidence>